<evidence type="ECO:0000256" key="1">
    <source>
        <dbReference type="ARBA" id="ARBA00022722"/>
    </source>
</evidence>
<evidence type="ECO:0000313" key="5">
    <source>
        <dbReference type="Proteomes" id="UP000198809"/>
    </source>
</evidence>
<dbReference type="STRING" id="1333845.SAMN04487895_10772"/>
<evidence type="ECO:0000256" key="2">
    <source>
        <dbReference type="ARBA" id="ARBA00022801"/>
    </source>
</evidence>
<dbReference type="Pfam" id="PF04231">
    <property type="entry name" value="Endonuclease_1"/>
    <property type="match status" value="1"/>
</dbReference>
<reference evidence="4 5" key="1">
    <citation type="submission" date="2016-10" db="EMBL/GenBank/DDBJ databases">
        <authorList>
            <person name="de Groot N.N."/>
        </authorList>
    </citation>
    <scope>NUCLEOTIDE SEQUENCE [LARGE SCALE GENOMIC DNA]</scope>
    <source>
        <strain evidence="4 5">CGMCC 1.10238</strain>
    </source>
</reference>
<sequence length="301" mass="34177">MTRMMQMLALELEAAREMHLTMTSERPYYDEMRDNELKNSYYSGGFTNKSELQQLLERTHDHRLPYKPYRYVYPWVDLQEDGQLKSLYSGRGMSPLEAIEADIRLLEAAGRPGKGADGKPSAPGDVPEEQPKTQQDGSETEAEDYVSLAGEIMLNCEHVVPQSWFGKQEPMRGDLHHLFACEPGCNSRRGNNPYYDFLDYSPEVSAQDVIAGCGKQEDGRFEPEYGKGIVARATLYFLLRYPGVIGSSHVDVTMLLEWHRSVPVTLYEQHRNLAVFELQGNRNPFIDIPEIAEQWAGSSGD</sequence>
<dbReference type="InterPro" id="IPR044925">
    <property type="entry name" value="His-Me_finger_sf"/>
</dbReference>
<dbReference type="EMBL" id="FODH01000007">
    <property type="protein sequence ID" value="SEO37656.1"/>
    <property type="molecule type" value="Genomic_DNA"/>
</dbReference>
<organism evidence="4 5">
    <name type="scientific">Paenibacillus sophorae</name>
    <dbReference type="NCBI Taxonomy" id="1333845"/>
    <lineage>
        <taxon>Bacteria</taxon>
        <taxon>Bacillati</taxon>
        <taxon>Bacillota</taxon>
        <taxon>Bacilli</taxon>
        <taxon>Bacillales</taxon>
        <taxon>Paenibacillaceae</taxon>
        <taxon>Paenibacillus</taxon>
    </lineage>
</organism>
<dbReference type="GO" id="GO:0004519">
    <property type="term" value="F:endonuclease activity"/>
    <property type="evidence" value="ECO:0007669"/>
    <property type="project" value="UniProtKB-KW"/>
</dbReference>
<dbReference type="SUPFAM" id="SSF54060">
    <property type="entry name" value="His-Me finger endonucleases"/>
    <property type="match status" value="1"/>
</dbReference>
<evidence type="ECO:0000313" key="4">
    <source>
        <dbReference type="EMBL" id="SEO37656.1"/>
    </source>
</evidence>
<gene>
    <name evidence="4" type="ORF">SAMN04487895_10772</name>
</gene>
<dbReference type="AlphaFoldDB" id="A0A1H8P6Z6"/>
<feature type="region of interest" description="Disordered" evidence="3">
    <location>
        <begin position="110"/>
        <end position="143"/>
    </location>
</feature>
<keyword evidence="4" id="KW-0255">Endonuclease</keyword>
<proteinExistence type="predicted"/>
<dbReference type="Proteomes" id="UP000198809">
    <property type="component" value="Unassembled WGS sequence"/>
</dbReference>
<dbReference type="RefSeq" id="WP_246590636.1">
    <property type="nucleotide sequence ID" value="NZ_CP076607.1"/>
</dbReference>
<dbReference type="PANTHER" id="PTHR33607">
    <property type="entry name" value="ENDONUCLEASE-1"/>
    <property type="match status" value="1"/>
</dbReference>
<dbReference type="PANTHER" id="PTHR33607:SF2">
    <property type="entry name" value="ENDONUCLEASE-1"/>
    <property type="match status" value="1"/>
</dbReference>
<dbReference type="GO" id="GO:0016787">
    <property type="term" value="F:hydrolase activity"/>
    <property type="evidence" value="ECO:0007669"/>
    <property type="project" value="UniProtKB-KW"/>
</dbReference>
<keyword evidence="1" id="KW-0540">Nuclease</keyword>
<evidence type="ECO:0000256" key="3">
    <source>
        <dbReference type="SAM" id="MobiDB-lite"/>
    </source>
</evidence>
<dbReference type="InterPro" id="IPR007346">
    <property type="entry name" value="Endonuclease-I"/>
</dbReference>
<name>A0A1H8P6Z6_9BACL</name>
<keyword evidence="2" id="KW-0378">Hydrolase</keyword>
<accession>A0A1H8P6Z6</accession>
<protein>
    <submittedName>
        <fullName evidence="4">Endonuclease I</fullName>
    </submittedName>
</protein>